<reference evidence="1" key="1">
    <citation type="submission" date="2013-05" db="EMBL/GenBank/DDBJ databases">
        <title>Draft genome sequences of six wheat associated Fusarium spp. isolates.</title>
        <authorList>
            <person name="Moolhuijzen P.M."/>
            <person name="Manners J.M."/>
            <person name="Wilcox S."/>
            <person name="Bellgard M.I."/>
            <person name="Gardiner D.M."/>
        </authorList>
    </citation>
    <scope>NUCLEOTIDE SEQUENCE</scope>
    <source>
        <strain evidence="1">CS3487</strain>
    </source>
</reference>
<organism evidence="1">
    <name type="scientific">Fusarium pseudograminearum CS3487</name>
    <dbReference type="NCBI Taxonomy" id="1318458"/>
    <lineage>
        <taxon>Eukaryota</taxon>
        <taxon>Fungi</taxon>
        <taxon>Dikarya</taxon>
        <taxon>Ascomycota</taxon>
        <taxon>Pezizomycotina</taxon>
        <taxon>Sordariomycetes</taxon>
        <taxon>Hypocreomycetidae</taxon>
        <taxon>Hypocreales</taxon>
        <taxon>Nectriaceae</taxon>
        <taxon>Fusarium</taxon>
    </lineage>
</organism>
<proteinExistence type="predicted"/>
<dbReference type="EMBL" id="CBME010002569">
    <property type="protein sequence ID" value="CDL73199.1"/>
    <property type="molecule type" value="Genomic_DNA"/>
</dbReference>
<gene>
    <name evidence="1" type="ORF">BN848_0127610</name>
</gene>
<name>W1IBI5_FUSPS</name>
<protein>
    <submittedName>
        <fullName evidence="1">Unclassified</fullName>
    </submittedName>
</protein>
<evidence type="ECO:0000313" key="1">
    <source>
        <dbReference type="EMBL" id="CDL73199.1"/>
    </source>
</evidence>
<accession>W1IBI5</accession>
<dbReference type="EMBL" id="HG317472">
    <property type="protein sequence ID" value="CDX48324.1"/>
    <property type="molecule type" value="Genomic_DNA"/>
</dbReference>
<dbReference type="AlphaFoldDB" id="W1IBI5"/>
<sequence>MRSIQKKIRRTITLTYIIIKGKKNNTSLLIIFFCASVRSIQKKIRRTTKSKLSWYNPKVDLFSMLRA</sequence>